<reference evidence="3" key="2">
    <citation type="submission" date="2023-02" db="EMBL/GenBank/DDBJ databases">
        <authorList>
            <consortium name="DOE Joint Genome Institute"/>
            <person name="Mondo S.J."/>
            <person name="Chang Y."/>
            <person name="Wang Y."/>
            <person name="Ahrendt S."/>
            <person name="Andreopoulos W."/>
            <person name="Barry K."/>
            <person name="Beard J."/>
            <person name="Benny G.L."/>
            <person name="Blankenship S."/>
            <person name="Bonito G."/>
            <person name="Cuomo C."/>
            <person name="Desiro A."/>
            <person name="Gervers K.A."/>
            <person name="Hundley H."/>
            <person name="Kuo A."/>
            <person name="LaButti K."/>
            <person name="Lang B.F."/>
            <person name="Lipzen A."/>
            <person name="O'Donnell K."/>
            <person name="Pangilinan J."/>
            <person name="Reynolds N."/>
            <person name="Sandor L."/>
            <person name="Smith M.W."/>
            <person name="Tsang A."/>
            <person name="Grigoriev I.V."/>
            <person name="Stajich J.E."/>
            <person name="Spatafora J.W."/>
        </authorList>
    </citation>
    <scope>NUCLEOTIDE SEQUENCE</scope>
    <source>
        <strain evidence="3">RSA 2281</strain>
    </source>
</reference>
<sequence>MGIFTLSKDKKTTTTTTATTKTAVVASASVSNKVKQNKNATKSSSITKDSHGITQKTIVPESSSSSSDATVCRQRIIACMDGTWDVASAHTNVFRFFNSLETSYPLQSENSNETWSQVSHYVEGVGTRSDGIQKYLGGAYGLGISDQILTAYAFLSENYKGEQDEIWLFGASRGGYSARSLAGMIYNVGLLPCQYITVALDEAYNLYRRADRKSHPSDPEAVEFRRKYNCFEPEIRFLGCMDTVGSLGVPRLPWYLGGSLLWSLFHGLHSFHDTKLSPKVKSAFHALAIHEQREWFHPALMKYGSHKRPEQTLKQLWFPGTHSDVIGGPRASRVLCNHSLQWIMMKAQECGLVFKSPIDEICGARAFLYNDSYRNQIVYRLLPRKDRYIDPTLFPDQRALYMDGHFSEYITVDQLRLFRSKTLDKFLSTIKKTQEQQDREQSTSSSTSNKK</sequence>
<evidence type="ECO:0000313" key="4">
    <source>
        <dbReference type="Proteomes" id="UP001209540"/>
    </source>
</evidence>
<dbReference type="Proteomes" id="UP001209540">
    <property type="component" value="Unassembled WGS sequence"/>
</dbReference>
<feature type="compositionally biased region" description="Polar residues" evidence="1">
    <location>
        <begin position="37"/>
        <end position="65"/>
    </location>
</feature>
<dbReference type="PANTHER" id="PTHR33840:SF1">
    <property type="entry name" value="TLE1 PHOSPHOLIPASE DOMAIN-CONTAINING PROTEIN"/>
    <property type="match status" value="1"/>
</dbReference>
<feature type="region of interest" description="Disordered" evidence="1">
    <location>
        <begin position="29"/>
        <end position="65"/>
    </location>
</feature>
<dbReference type="EMBL" id="JAIXMP010000007">
    <property type="protein sequence ID" value="KAI9270641.1"/>
    <property type="molecule type" value="Genomic_DNA"/>
</dbReference>
<dbReference type="AlphaFoldDB" id="A0AAD5KFW3"/>
<protein>
    <recommendedName>
        <fullName evidence="2">T6SS Phospholipase effector Tle1-like catalytic domain-containing protein</fullName>
    </recommendedName>
</protein>
<gene>
    <name evidence="3" type="ORF">BDA99DRAFT_502338</name>
</gene>
<keyword evidence="4" id="KW-1185">Reference proteome</keyword>
<evidence type="ECO:0000259" key="2">
    <source>
        <dbReference type="Pfam" id="PF09994"/>
    </source>
</evidence>
<dbReference type="PANTHER" id="PTHR33840">
    <property type="match status" value="1"/>
</dbReference>
<evidence type="ECO:0000313" key="3">
    <source>
        <dbReference type="EMBL" id="KAI9270641.1"/>
    </source>
</evidence>
<dbReference type="Pfam" id="PF09994">
    <property type="entry name" value="T6SS_Tle1-like_cat"/>
    <property type="match status" value="1"/>
</dbReference>
<proteinExistence type="predicted"/>
<comment type="caution">
    <text evidence="3">The sequence shown here is derived from an EMBL/GenBank/DDBJ whole genome shotgun (WGS) entry which is preliminary data.</text>
</comment>
<dbReference type="InterPro" id="IPR018712">
    <property type="entry name" value="Tle1-like_cat"/>
</dbReference>
<evidence type="ECO:0000256" key="1">
    <source>
        <dbReference type="SAM" id="MobiDB-lite"/>
    </source>
</evidence>
<accession>A0AAD5KFW3</accession>
<organism evidence="3 4">
    <name type="scientific">Phascolomyces articulosus</name>
    <dbReference type="NCBI Taxonomy" id="60185"/>
    <lineage>
        <taxon>Eukaryota</taxon>
        <taxon>Fungi</taxon>
        <taxon>Fungi incertae sedis</taxon>
        <taxon>Mucoromycota</taxon>
        <taxon>Mucoromycotina</taxon>
        <taxon>Mucoromycetes</taxon>
        <taxon>Mucorales</taxon>
        <taxon>Lichtheimiaceae</taxon>
        <taxon>Phascolomyces</taxon>
    </lineage>
</organism>
<name>A0AAD5KFW3_9FUNG</name>
<feature type="domain" description="T6SS Phospholipase effector Tle1-like catalytic" evidence="2">
    <location>
        <begin position="75"/>
        <end position="345"/>
    </location>
</feature>
<reference evidence="3" key="1">
    <citation type="journal article" date="2022" name="IScience">
        <title>Evolution of zygomycete secretomes and the origins of terrestrial fungal ecologies.</title>
        <authorList>
            <person name="Chang Y."/>
            <person name="Wang Y."/>
            <person name="Mondo S."/>
            <person name="Ahrendt S."/>
            <person name="Andreopoulos W."/>
            <person name="Barry K."/>
            <person name="Beard J."/>
            <person name="Benny G.L."/>
            <person name="Blankenship S."/>
            <person name="Bonito G."/>
            <person name="Cuomo C."/>
            <person name="Desiro A."/>
            <person name="Gervers K.A."/>
            <person name="Hundley H."/>
            <person name="Kuo A."/>
            <person name="LaButti K."/>
            <person name="Lang B.F."/>
            <person name="Lipzen A."/>
            <person name="O'Donnell K."/>
            <person name="Pangilinan J."/>
            <person name="Reynolds N."/>
            <person name="Sandor L."/>
            <person name="Smith M.E."/>
            <person name="Tsang A."/>
            <person name="Grigoriev I.V."/>
            <person name="Stajich J.E."/>
            <person name="Spatafora J.W."/>
        </authorList>
    </citation>
    <scope>NUCLEOTIDE SEQUENCE</scope>
    <source>
        <strain evidence="3">RSA 2281</strain>
    </source>
</reference>